<evidence type="ECO:0000256" key="1">
    <source>
        <dbReference type="SAM" id="MobiDB-lite"/>
    </source>
</evidence>
<dbReference type="HOGENOM" id="CLU_1743808_0_0_1"/>
<evidence type="ECO:0000313" key="3">
    <source>
        <dbReference type="Proteomes" id="UP000026915"/>
    </source>
</evidence>
<gene>
    <name evidence="2" type="ORF">TCM_000578</name>
</gene>
<evidence type="ECO:0000313" key="2">
    <source>
        <dbReference type="EMBL" id="EOX91361.1"/>
    </source>
</evidence>
<dbReference type="InParanoid" id="A0A061DHS8"/>
<feature type="region of interest" description="Disordered" evidence="1">
    <location>
        <begin position="100"/>
        <end position="150"/>
    </location>
</feature>
<reference evidence="2 3" key="1">
    <citation type="journal article" date="2013" name="Genome Biol.">
        <title>The genome sequence of the most widely cultivated cacao type and its use to identify candidate genes regulating pod color.</title>
        <authorList>
            <person name="Motamayor J.C."/>
            <person name="Mockaitis K."/>
            <person name="Schmutz J."/>
            <person name="Haiminen N."/>
            <person name="Iii D.L."/>
            <person name="Cornejo O."/>
            <person name="Findley S.D."/>
            <person name="Zheng P."/>
            <person name="Utro F."/>
            <person name="Royaert S."/>
            <person name="Saski C."/>
            <person name="Jenkins J."/>
            <person name="Podicheti R."/>
            <person name="Zhao M."/>
            <person name="Scheffler B.E."/>
            <person name="Stack J.C."/>
            <person name="Feltus F.A."/>
            <person name="Mustiga G.M."/>
            <person name="Amores F."/>
            <person name="Phillips W."/>
            <person name="Marelli J.P."/>
            <person name="May G.D."/>
            <person name="Shapiro H."/>
            <person name="Ma J."/>
            <person name="Bustamante C.D."/>
            <person name="Schnell R.J."/>
            <person name="Main D."/>
            <person name="Gilbert D."/>
            <person name="Parida L."/>
            <person name="Kuhn D.N."/>
        </authorList>
    </citation>
    <scope>NUCLEOTIDE SEQUENCE [LARGE SCALE GENOMIC DNA]</scope>
    <source>
        <strain evidence="3">cv. Matina 1-6</strain>
    </source>
</reference>
<dbReference type="Gramene" id="EOX91361">
    <property type="protein sequence ID" value="EOX91361"/>
    <property type="gene ID" value="TCM_000578"/>
</dbReference>
<organism evidence="2 3">
    <name type="scientific">Theobroma cacao</name>
    <name type="common">Cacao</name>
    <name type="synonym">Cocoa</name>
    <dbReference type="NCBI Taxonomy" id="3641"/>
    <lineage>
        <taxon>Eukaryota</taxon>
        <taxon>Viridiplantae</taxon>
        <taxon>Streptophyta</taxon>
        <taxon>Embryophyta</taxon>
        <taxon>Tracheophyta</taxon>
        <taxon>Spermatophyta</taxon>
        <taxon>Magnoliopsida</taxon>
        <taxon>eudicotyledons</taxon>
        <taxon>Gunneridae</taxon>
        <taxon>Pentapetalae</taxon>
        <taxon>rosids</taxon>
        <taxon>malvids</taxon>
        <taxon>Malvales</taxon>
        <taxon>Malvaceae</taxon>
        <taxon>Byttnerioideae</taxon>
        <taxon>Theobroma</taxon>
    </lineage>
</organism>
<dbReference type="EMBL" id="CM001879">
    <property type="protein sequence ID" value="EOX91361.1"/>
    <property type="molecule type" value="Genomic_DNA"/>
</dbReference>
<dbReference type="AlphaFoldDB" id="A0A061DHS8"/>
<keyword evidence="3" id="KW-1185">Reference proteome</keyword>
<name>A0A061DHS8_THECC</name>
<accession>A0A061DHS8</accession>
<protein>
    <submittedName>
        <fullName evidence="2">Uncharacterized protein</fullName>
    </submittedName>
</protein>
<proteinExistence type="predicted"/>
<dbReference type="Proteomes" id="UP000026915">
    <property type="component" value="Chromosome 1"/>
</dbReference>
<sequence length="150" mass="16443">MLPSPKLPLHLIVFCCGPEGGVGEPTMEFWAQYKVRVKGEAESMKSAKKNLLEAGEPKLLVFIVHHRRLLARGTCRGAVKASPQPNFQAFSTQNVLLSLPNERLQGQRGERSPRGKSGPVPVPIGCSRGPNRHLEAGPRRKGAMHYARTS</sequence>